<dbReference type="Gene3D" id="3.40.33.10">
    <property type="entry name" value="CAP"/>
    <property type="match status" value="1"/>
</dbReference>
<proteinExistence type="predicted"/>
<dbReference type="EMBL" id="CAJVPI010000664">
    <property type="protein sequence ID" value="CAG8560797.1"/>
    <property type="molecule type" value="Genomic_DNA"/>
</dbReference>
<sequence length="90" mass="10558">MALTKNLTHRDEIGDLRQRLTEQSFPWWVAGENIAQGFEEDKMINVIEAWMRSKDHRANILNDQYTHFGLGYKDGFWTQNFAQSVDPVQT</sequence>
<reference evidence="2" key="1">
    <citation type="submission" date="2021-06" db="EMBL/GenBank/DDBJ databases">
        <authorList>
            <person name="Kallberg Y."/>
            <person name="Tangrot J."/>
            <person name="Rosling A."/>
        </authorList>
    </citation>
    <scope>NUCLEOTIDE SEQUENCE</scope>
    <source>
        <strain evidence="2">BR232B</strain>
    </source>
</reference>
<protein>
    <submittedName>
        <fullName evidence="2">11049_t:CDS:1</fullName>
    </submittedName>
</protein>
<accession>A0A9N9FWD3</accession>
<dbReference type="CDD" id="cd05379">
    <property type="entry name" value="CAP_bacterial"/>
    <property type="match status" value="1"/>
</dbReference>
<dbReference type="PANTHER" id="PTHR31157">
    <property type="entry name" value="SCP DOMAIN-CONTAINING PROTEIN"/>
    <property type="match status" value="1"/>
</dbReference>
<dbReference type="InterPro" id="IPR014044">
    <property type="entry name" value="CAP_dom"/>
</dbReference>
<dbReference type="Pfam" id="PF00188">
    <property type="entry name" value="CAP"/>
    <property type="match status" value="1"/>
</dbReference>
<dbReference type="Proteomes" id="UP000789739">
    <property type="component" value="Unassembled WGS sequence"/>
</dbReference>
<dbReference type="InterPro" id="IPR035940">
    <property type="entry name" value="CAP_sf"/>
</dbReference>
<evidence type="ECO:0000313" key="3">
    <source>
        <dbReference type="Proteomes" id="UP000789739"/>
    </source>
</evidence>
<feature type="domain" description="SCP" evidence="1">
    <location>
        <begin position="38"/>
        <end position="79"/>
    </location>
</feature>
<dbReference type="AlphaFoldDB" id="A0A9N9FWD3"/>
<feature type="non-terminal residue" evidence="2">
    <location>
        <position position="90"/>
    </location>
</feature>
<evidence type="ECO:0000313" key="2">
    <source>
        <dbReference type="EMBL" id="CAG8560797.1"/>
    </source>
</evidence>
<name>A0A9N9FWD3_9GLOM</name>
<keyword evidence="3" id="KW-1185">Reference proteome</keyword>
<comment type="caution">
    <text evidence="2">The sequence shown here is derived from an EMBL/GenBank/DDBJ whole genome shotgun (WGS) entry which is preliminary data.</text>
</comment>
<gene>
    <name evidence="2" type="ORF">PBRASI_LOCUS5582</name>
</gene>
<organism evidence="2 3">
    <name type="scientific">Paraglomus brasilianum</name>
    <dbReference type="NCBI Taxonomy" id="144538"/>
    <lineage>
        <taxon>Eukaryota</taxon>
        <taxon>Fungi</taxon>
        <taxon>Fungi incertae sedis</taxon>
        <taxon>Mucoromycota</taxon>
        <taxon>Glomeromycotina</taxon>
        <taxon>Glomeromycetes</taxon>
        <taxon>Paraglomerales</taxon>
        <taxon>Paraglomeraceae</taxon>
        <taxon>Paraglomus</taxon>
    </lineage>
</organism>
<dbReference type="PANTHER" id="PTHR31157:SF1">
    <property type="entry name" value="SCP DOMAIN-CONTAINING PROTEIN"/>
    <property type="match status" value="1"/>
</dbReference>
<dbReference type="OrthoDB" id="568194at2759"/>
<dbReference type="SUPFAM" id="SSF55797">
    <property type="entry name" value="PR-1-like"/>
    <property type="match status" value="1"/>
</dbReference>
<evidence type="ECO:0000259" key="1">
    <source>
        <dbReference type="Pfam" id="PF00188"/>
    </source>
</evidence>